<dbReference type="OrthoDB" id="9773549at2"/>
<protein>
    <submittedName>
        <fullName evidence="2">Alpha/beta hydrolase</fullName>
    </submittedName>
</protein>
<dbReference type="InterPro" id="IPR000073">
    <property type="entry name" value="AB_hydrolase_1"/>
</dbReference>
<keyword evidence="2" id="KW-0378">Hydrolase</keyword>
<dbReference type="InterPro" id="IPR052897">
    <property type="entry name" value="Sec-Metab_Biosynth_Hydrolase"/>
</dbReference>
<dbReference type="PANTHER" id="PTHR37017:SF11">
    <property type="entry name" value="ESTERASE_LIPASE_THIOESTERASE DOMAIN-CONTAINING PROTEIN"/>
    <property type="match status" value="1"/>
</dbReference>
<dbReference type="Pfam" id="PF12697">
    <property type="entry name" value="Abhydrolase_6"/>
    <property type="match status" value="1"/>
</dbReference>
<comment type="caution">
    <text evidence="2">The sequence shown here is derived from an EMBL/GenBank/DDBJ whole genome shotgun (WGS) entry which is preliminary data.</text>
</comment>
<accession>A0A4R4YPG0</accession>
<dbReference type="Proteomes" id="UP000295302">
    <property type="component" value="Unassembled WGS sequence"/>
</dbReference>
<dbReference type="Gene3D" id="3.40.50.1820">
    <property type="entry name" value="alpha/beta hydrolase"/>
    <property type="match status" value="1"/>
</dbReference>
<sequence length="293" mass="31058">MEAENKAPNDGGLSRRRTLGLFGGVGAGAAAAVLTSTAARATALTHGGSGHSGHSSPTYVLIPGAWHGAWAWEPVAKRLRAAGRRAVALTLPGLGYEDDPAGLRLEDAIDHVVRQVKKLSSKNVIMVCHSWGGYPTTGAAARLRNQVTEVIYFSAYVPRPNTSSVAENPPEVRALIEQIISSSPGRAWTAGLEDVVKPLLLQGFPEEAQRMLLELLTPQPGAYMLDVLRAPLVTDLGIRARYLLAGNDTALPRPGAEFAARLGLKPEIIPGLTHEGMITHPDEVAQAVLRANA</sequence>
<gene>
    <name evidence="2" type="ORF">E1286_22160</name>
</gene>
<dbReference type="PROSITE" id="PS51318">
    <property type="entry name" value="TAT"/>
    <property type="match status" value="1"/>
</dbReference>
<dbReference type="RefSeq" id="WP_132615352.1">
    <property type="nucleotide sequence ID" value="NZ_SMKQ01000068.1"/>
</dbReference>
<dbReference type="InterPro" id="IPR006311">
    <property type="entry name" value="TAT_signal"/>
</dbReference>
<dbReference type="InterPro" id="IPR029058">
    <property type="entry name" value="AB_hydrolase_fold"/>
</dbReference>
<dbReference type="EMBL" id="SMKQ01000068">
    <property type="protein sequence ID" value="TDD46029.1"/>
    <property type="molecule type" value="Genomic_DNA"/>
</dbReference>
<dbReference type="GO" id="GO:0016787">
    <property type="term" value="F:hydrolase activity"/>
    <property type="evidence" value="ECO:0007669"/>
    <property type="project" value="UniProtKB-KW"/>
</dbReference>
<feature type="domain" description="AB hydrolase-1" evidence="1">
    <location>
        <begin position="60"/>
        <end position="287"/>
    </location>
</feature>
<proteinExistence type="predicted"/>
<evidence type="ECO:0000313" key="3">
    <source>
        <dbReference type="Proteomes" id="UP000295302"/>
    </source>
</evidence>
<evidence type="ECO:0000259" key="1">
    <source>
        <dbReference type="Pfam" id="PF12697"/>
    </source>
</evidence>
<dbReference type="AlphaFoldDB" id="A0A4R4YPG0"/>
<organism evidence="2 3">
    <name type="scientific">Nonomuraea terrae</name>
    <dbReference type="NCBI Taxonomy" id="2530383"/>
    <lineage>
        <taxon>Bacteria</taxon>
        <taxon>Bacillati</taxon>
        <taxon>Actinomycetota</taxon>
        <taxon>Actinomycetes</taxon>
        <taxon>Streptosporangiales</taxon>
        <taxon>Streptosporangiaceae</taxon>
        <taxon>Nonomuraea</taxon>
    </lineage>
</organism>
<keyword evidence="3" id="KW-1185">Reference proteome</keyword>
<name>A0A4R4YPG0_9ACTN</name>
<reference evidence="2 3" key="1">
    <citation type="submission" date="2019-03" db="EMBL/GenBank/DDBJ databases">
        <title>Draft genome sequences of novel Actinobacteria.</title>
        <authorList>
            <person name="Sahin N."/>
            <person name="Ay H."/>
            <person name="Saygin H."/>
        </authorList>
    </citation>
    <scope>NUCLEOTIDE SEQUENCE [LARGE SCALE GENOMIC DNA]</scope>
    <source>
        <strain evidence="2 3">CH32</strain>
    </source>
</reference>
<dbReference type="SUPFAM" id="SSF53474">
    <property type="entry name" value="alpha/beta-Hydrolases"/>
    <property type="match status" value="1"/>
</dbReference>
<evidence type="ECO:0000313" key="2">
    <source>
        <dbReference type="EMBL" id="TDD46029.1"/>
    </source>
</evidence>
<dbReference type="PANTHER" id="PTHR37017">
    <property type="entry name" value="AB HYDROLASE-1 DOMAIN-CONTAINING PROTEIN-RELATED"/>
    <property type="match status" value="1"/>
</dbReference>